<protein>
    <submittedName>
        <fullName evidence="2">Uncharacterized protein</fullName>
    </submittedName>
</protein>
<keyword evidence="1" id="KW-0732">Signal</keyword>
<feature type="chain" id="PRO_5026700329" evidence="1">
    <location>
        <begin position="20"/>
        <end position="195"/>
    </location>
</feature>
<keyword evidence="3" id="KW-1185">Reference proteome</keyword>
<reference evidence="2 3" key="1">
    <citation type="submission" date="2019-08" db="EMBL/GenBank/DDBJ databases">
        <title>In-depth cultivation of the pig gut microbiome towards novel bacterial diversity and tailored functional studies.</title>
        <authorList>
            <person name="Wylensek D."/>
            <person name="Hitch T.C.A."/>
            <person name="Clavel T."/>
        </authorList>
    </citation>
    <scope>NUCLEOTIDE SEQUENCE [LARGE SCALE GENOMIC DNA]</scope>
    <source>
        <strain evidence="2 3">Oil-RF-744-WCA-WT-10</strain>
    </source>
</reference>
<sequence>MRNLLTTLLLLLLALASSAVELPPQSVVLPGIDEESMKARFAESDMQQLEGIWYYPNEEMTLAIEKWDGEHNIGYRIILLASNDIELLPGIVMGYVARSAVDNKFRLWLYSERSHLTLASPLECVATLNSDATTLTFDPPHWKVKVRVNFARFLPSIFRGVSVIPDKEEEKLPIGFKKIYPAGGNGNVFNEIRYL</sequence>
<evidence type="ECO:0000313" key="3">
    <source>
        <dbReference type="Proteomes" id="UP000483362"/>
    </source>
</evidence>
<evidence type="ECO:0000313" key="2">
    <source>
        <dbReference type="EMBL" id="MSS18509.1"/>
    </source>
</evidence>
<dbReference type="RefSeq" id="WP_154328416.1">
    <property type="nucleotide sequence ID" value="NZ_CP045696.1"/>
</dbReference>
<dbReference type="AlphaFoldDB" id="A0A6L5XG73"/>
<feature type="signal peptide" evidence="1">
    <location>
        <begin position="1"/>
        <end position="19"/>
    </location>
</feature>
<dbReference type="Proteomes" id="UP000483362">
    <property type="component" value="Unassembled WGS sequence"/>
</dbReference>
<name>A0A6L5XG73_9BACT</name>
<proteinExistence type="predicted"/>
<accession>A0A6L5XG73</accession>
<gene>
    <name evidence="2" type="ORF">FYJ29_12190</name>
</gene>
<dbReference type="EMBL" id="VULT01000023">
    <property type="protein sequence ID" value="MSS18509.1"/>
    <property type="molecule type" value="Genomic_DNA"/>
</dbReference>
<evidence type="ECO:0000256" key="1">
    <source>
        <dbReference type="SAM" id="SignalP"/>
    </source>
</evidence>
<organism evidence="2 3">
    <name type="scientific">Sodaliphilus pleomorphus</name>
    <dbReference type="NCBI Taxonomy" id="2606626"/>
    <lineage>
        <taxon>Bacteria</taxon>
        <taxon>Pseudomonadati</taxon>
        <taxon>Bacteroidota</taxon>
        <taxon>Bacteroidia</taxon>
        <taxon>Bacteroidales</taxon>
        <taxon>Muribaculaceae</taxon>
        <taxon>Sodaliphilus</taxon>
    </lineage>
</organism>
<comment type="caution">
    <text evidence="2">The sequence shown here is derived from an EMBL/GenBank/DDBJ whole genome shotgun (WGS) entry which is preliminary data.</text>
</comment>